<keyword evidence="3" id="KW-1185">Reference proteome</keyword>
<evidence type="ECO:0000313" key="3">
    <source>
        <dbReference type="Proteomes" id="UP000824504"/>
    </source>
</evidence>
<evidence type="ECO:0000259" key="1">
    <source>
        <dbReference type="Pfam" id="PF14267"/>
    </source>
</evidence>
<gene>
    <name evidence="2" type="ORF">KDB89_05630</name>
</gene>
<dbReference type="EMBL" id="CP079216">
    <property type="protein sequence ID" value="QXT63935.1"/>
    <property type="molecule type" value="Genomic_DNA"/>
</dbReference>
<sequence length="300" mass="32596">MSGKHIELFLVDGEPGGITTAEIAGWTGHVLAGARSDLARILRRDEANRNGAYLLIGEDEDAVGGIQCYIGRTENFAQRIRNHDANKDFWDRVVLISAKDDVFNEGHWGYLEARLVELARLAERSTLPNIQTPQGRRLSEAQQSDMNAFLSQLEIVLPVLGVNVLRIRPSKKAAAAPVEPETAESPVFTLADARHGVSARAQVDGDEFTMLAGSVIVGTWSRVGKSESTRRSYASLAQRHAKLVADGSIRVVGDTGTLTRDVAFSSPSTAGAVALGRSCNGRISWLWEEGTYAQWEARGL</sequence>
<evidence type="ECO:0000313" key="2">
    <source>
        <dbReference type="EMBL" id="QXT63935.1"/>
    </source>
</evidence>
<organism evidence="2 3">
    <name type="scientific">Tessaracoccus palaemonis</name>
    <dbReference type="NCBI Taxonomy" id="2829499"/>
    <lineage>
        <taxon>Bacteria</taxon>
        <taxon>Bacillati</taxon>
        <taxon>Actinomycetota</taxon>
        <taxon>Actinomycetes</taxon>
        <taxon>Propionibacteriales</taxon>
        <taxon>Propionibacteriaceae</taxon>
        <taxon>Tessaracoccus</taxon>
    </lineage>
</organism>
<dbReference type="CDD" id="cd10447">
    <property type="entry name" value="GIY-YIG_unchar_2"/>
    <property type="match status" value="1"/>
</dbReference>
<name>A0ABX8SKX3_9ACTN</name>
<feature type="domain" description="DUF4357" evidence="1">
    <location>
        <begin position="242"/>
        <end position="290"/>
    </location>
</feature>
<proteinExistence type="predicted"/>
<dbReference type="InterPro" id="IPR025579">
    <property type="entry name" value="DUF4357"/>
</dbReference>
<dbReference type="Proteomes" id="UP000824504">
    <property type="component" value="Chromosome"/>
</dbReference>
<protein>
    <submittedName>
        <fullName evidence="2">GIY-YIG nuclease family protein</fullName>
    </submittedName>
</protein>
<accession>A0ABX8SKX3</accession>
<dbReference type="Pfam" id="PF14267">
    <property type="entry name" value="DUF4357"/>
    <property type="match status" value="1"/>
</dbReference>
<reference evidence="2 3" key="1">
    <citation type="submission" date="2021-07" db="EMBL/GenBank/DDBJ databases">
        <title>complete genome sequencing of Tessaracoccus sp.J1M15.</title>
        <authorList>
            <person name="Bae J.-W."/>
            <person name="Kim D.-y."/>
        </authorList>
    </citation>
    <scope>NUCLEOTIDE SEQUENCE [LARGE SCALE GENOMIC DNA]</scope>
    <source>
        <strain evidence="2 3">J1M15</strain>
    </source>
</reference>
<dbReference type="RefSeq" id="WP_219083861.1">
    <property type="nucleotide sequence ID" value="NZ_CP079216.1"/>
</dbReference>